<proteinExistence type="predicted"/>
<reference evidence="1" key="1">
    <citation type="submission" date="2021-06" db="EMBL/GenBank/DDBJ databases">
        <authorList>
            <person name="Kallberg Y."/>
            <person name="Tangrot J."/>
            <person name="Rosling A."/>
        </authorList>
    </citation>
    <scope>NUCLEOTIDE SEQUENCE</scope>
    <source>
        <strain evidence="1">MA461A</strain>
    </source>
</reference>
<sequence>MSFVSFLDFIPTITSIVLKHYTEGPPKKSWNLKSHLAVAMIKDDSSRLSKVPIEKAQKAMDDAFKNKLLPNTTIKGVILDEEYRQKSKTYLEKILKQYDDV</sequence>
<organism evidence="1 2">
    <name type="scientific">Racocetra persica</name>
    <dbReference type="NCBI Taxonomy" id="160502"/>
    <lineage>
        <taxon>Eukaryota</taxon>
        <taxon>Fungi</taxon>
        <taxon>Fungi incertae sedis</taxon>
        <taxon>Mucoromycota</taxon>
        <taxon>Glomeromycotina</taxon>
        <taxon>Glomeromycetes</taxon>
        <taxon>Diversisporales</taxon>
        <taxon>Gigasporaceae</taxon>
        <taxon>Racocetra</taxon>
    </lineage>
</organism>
<comment type="caution">
    <text evidence="1">The sequence shown here is derived from an EMBL/GenBank/DDBJ whole genome shotgun (WGS) entry which is preliminary data.</text>
</comment>
<keyword evidence="2" id="KW-1185">Reference proteome</keyword>
<dbReference type="Proteomes" id="UP000789920">
    <property type="component" value="Unassembled WGS sequence"/>
</dbReference>
<dbReference type="EMBL" id="CAJVQC010073968">
    <property type="protein sequence ID" value="CAG8812685.1"/>
    <property type="molecule type" value="Genomic_DNA"/>
</dbReference>
<protein>
    <submittedName>
        <fullName evidence="1">13557_t:CDS:1</fullName>
    </submittedName>
</protein>
<evidence type="ECO:0000313" key="2">
    <source>
        <dbReference type="Proteomes" id="UP000789920"/>
    </source>
</evidence>
<evidence type="ECO:0000313" key="1">
    <source>
        <dbReference type="EMBL" id="CAG8812685.1"/>
    </source>
</evidence>
<name>A0ACA9RV00_9GLOM</name>
<feature type="non-terminal residue" evidence="1">
    <location>
        <position position="101"/>
    </location>
</feature>
<accession>A0ACA9RV00</accession>
<gene>
    <name evidence="1" type="ORF">RPERSI_LOCUS23585</name>
</gene>